<dbReference type="PATRIC" id="fig|1030841.3.peg.1618"/>
<evidence type="ECO:0000313" key="3">
    <source>
        <dbReference type="Proteomes" id="UP000005336"/>
    </source>
</evidence>
<dbReference type="HOGENOM" id="CLU_075049_2_0_4"/>
<dbReference type="SUPFAM" id="SSF53335">
    <property type="entry name" value="S-adenosyl-L-methionine-dependent methyltransferases"/>
    <property type="match status" value="1"/>
</dbReference>
<protein>
    <submittedName>
        <fullName evidence="2">Methyl-transferase</fullName>
    </submittedName>
</protein>
<proteinExistence type="predicted"/>
<evidence type="ECO:0000313" key="2">
    <source>
        <dbReference type="EMBL" id="EGZ45392.1"/>
    </source>
</evidence>
<dbReference type="Pfam" id="PF08241">
    <property type="entry name" value="Methyltransf_11"/>
    <property type="match status" value="1"/>
</dbReference>
<gene>
    <name evidence="2" type="ORF">HMPREF9370_1629</name>
</gene>
<reference evidence="2 3" key="1">
    <citation type="submission" date="2011-06" db="EMBL/GenBank/DDBJ databases">
        <authorList>
            <person name="Muzny D."/>
            <person name="Qin X."/>
            <person name="Deng J."/>
            <person name="Jiang H."/>
            <person name="Liu Y."/>
            <person name="Qu J."/>
            <person name="Song X.-Z."/>
            <person name="Zhang L."/>
            <person name="Thornton R."/>
            <person name="Coyle M."/>
            <person name="Francisco L."/>
            <person name="Jackson L."/>
            <person name="Javaid M."/>
            <person name="Korchina V."/>
            <person name="Kovar C."/>
            <person name="Mata R."/>
            <person name="Mathew T."/>
            <person name="Ngo R."/>
            <person name="Nguyen L."/>
            <person name="Nguyen N."/>
            <person name="Okwuonu G."/>
            <person name="Ongeri F."/>
            <person name="Pham C."/>
            <person name="Simmons D."/>
            <person name="Wilczek-Boney K."/>
            <person name="Hale W."/>
            <person name="Jakkamsetti A."/>
            <person name="Pham P."/>
            <person name="Ruth R."/>
            <person name="San Lucas F."/>
            <person name="Warren J."/>
            <person name="Zhang J."/>
            <person name="Zhao Z."/>
            <person name="Zhou C."/>
            <person name="Zhu D."/>
            <person name="Lee S."/>
            <person name="Bess C."/>
            <person name="Blankenburg K."/>
            <person name="Forbes L."/>
            <person name="Fu Q."/>
            <person name="Gubbala S."/>
            <person name="Hirani K."/>
            <person name="Jayaseelan J.C."/>
            <person name="Lara F."/>
            <person name="Munidasa M."/>
            <person name="Palculict T."/>
            <person name="Patil S."/>
            <person name="Pu L.-L."/>
            <person name="Saada N."/>
            <person name="Tang L."/>
            <person name="Weissenberger G."/>
            <person name="Zhu Y."/>
            <person name="Hemphill L."/>
            <person name="Shang Y."/>
            <person name="Youmans B."/>
            <person name="Ayvaz T."/>
            <person name="Ross M."/>
            <person name="Santibanez J."/>
            <person name="Aqrawi P."/>
            <person name="Gross S."/>
            <person name="Joshi V."/>
            <person name="Fowler G."/>
            <person name="Nazareth L."/>
            <person name="Reid J."/>
            <person name="Worley K."/>
            <person name="Petrosino J."/>
            <person name="Highlander S."/>
            <person name="Gibbs R."/>
        </authorList>
    </citation>
    <scope>NUCLEOTIDE SEQUENCE [LARGE SCALE GENOMIC DNA]</scope>
    <source>
        <strain evidence="2 3">9715</strain>
    </source>
</reference>
<dbReference type="AlphaFoldDB" id="G4CRB9"/>
<sequence>MCGLANIRNHNISCWFDETLLGSYVRSEEESFFSHSATRYAFGTTVQMGMPAWNLLEEHHVIRSGYDFEMEAECSAWMAESLDLLLMPHVLECCDAYAVALAEAYRALKPEGRMVLTGLNPHSLWQFSGCFDGERLPEKSKCLPLPELKHVLSDLGFMIESGRFMVYRPMIQNKQALRALKFMEAAGDRWWPHAAAVYGLVLVKREVGMHPLKQENHEEALEAEGKMVLTPARVKEA</sequence>
<dbReference type="GO" id="GO:0008757">
    <property type="term" value="F:S-adenosylmethionine-dependent methyltransferase activity"/>
    <property type="evidence" value="ECO:0007669"/>
    <property type="project" value="InterPro"/>
</dbReference>
<dbReference type="STRING" id="1030841.HMPREF9370_1629"/>
<dbReference type="Gene3D" id="3.40.50.150">
    <property type="entry name" value="Vaccinia Virus protein VP39"/>
    <property type="match status" value="1"/>
</dbReference>
<keyword evidence="2" id="KW-0808">Transferase</keyword>
<dbReference type="InterPro" id="IPR029063">
    <property type="entry name" value="SAM-dependent_MTases_sf"/>
</dbReference>
<feature type="domain" description="Methyltransferase type 11" evidence="1">
    <location>
        <begin position="76"/>
        <end position="115"/>
    </location>
</feature>
<keyword evidence="3" id="KW-1185">Reference proteome</keyword>
<name>G4CRB9_9NEIS</name>
<dbReference type="InterPro" id="IPR013216">
    <property type="entry name" value="Methyltransf_11"/>
</dbReference>
<accession>G4CRB9</accession>
<comment type="caution">
    <text evidence="2">The sequence shown here is derived from an EMBL/GenBank/DDBJ whole genome shotgun (WGS) entry which is preliminary data.</text>
</comment>
<dbReference type="EMBL" id="AGAZ01000059">
    <property type="protein sequence ID" value="EGZ45392.1"/>
    <property type="molecule type" value="Genomic_DNA"/>
</dbReference>
<organism evidence="2 3">
    <name type="scientific">Neisseria wadsworthii 9715</name>
    <dbReference type="NCBI Taxonomy" id="1030841"/>
    <lineage>
        <taxon>Bacteria</taxon>
        <taxon>Pseudomonadati</taxon>
        <taxon>Pseudomonadota</taxon>
        <taxon>Betaproteobacteria</taxon>
        <taxon>Neisseriales</taxon>
        <taxon>Neisseriaceae</taxon>
        <taxon>Neisseria</taxon>
    </lineage>
</organism>
<evidence type="ECO:0000259" key="1">
    <source>
        <dbReference type="Pfam" id="PF08241"/>
    </source>
</evidence>
<dbReference type="Proteomes" id="UP000005336">
    <property type="component" value="Unassembled WGS sequence"/>
</dbReference>